<name>A0ABD3N3N1_9STRA</name>
<dbReference type="Proteomes" id="UP001530293">
    <property type="component" value="Unassembled WGS sequence"/>
</dbReference>
<gene>
    <name evidence="2" type="ORF">ACHAWU_006917</name>
</gene>
<dbReference type="AlphaFoldDB" id="A0ABD3N3N1"/>
<feature type="region of interest" description="Disordered" evidence="1">
    <location>
        <begin position="103"/>
        <end position="133"/>
    </location>
</feature>
<keyword evidence="3" id="KW-1185">Reference proteome</keyword>
<evidence type="ECO:0000256" key="1">
    <source>
        <dbReference type="SAM" id="MobiDB-lite"/>
    </source>
</evidence>
<accession>A0ABD3N3N1</accession>
<evidence type="ECO:0000313" key="3">
    <source>
        <dbReference type="Proteomes" id="UP001530293"/>
    </source>
</evidence>
<dbReference type="EMBL" id="JALLBG020000062">
    <property type="protein sequence ID" value="KAL3768816.1"/>
    <property type="molecule type" value="Genomic_DNA"/>
</dbReference>
<sequence length="160" mass="16651">MNHFIVIFTVAALALGAITGSAFLPALSSSSPGTSWASRASHHRGPSTHLQSSLDKDRIKKAGAGLTTVSPGDLCLYDPNENGKLQGSSTLMERVQLGASFGRGVGGRDDDAPSSDGNIGVSPSIIPTTTETKPNKVTTNLTKVLGELDSRVRGQGRSQY</sequence>
<evidence type="ECO:0008006" key="4">
    <source>
        <dbReference type="Google" id="ProtNLM"/>
    </source>
</evidence>
<protein>
    <recommendedName>
        <fullName evidence="4">Secreted protein</fullName>
    </recommendedName>
</protein>
<proteinExistence type="predicted"/>
<feature type="region of interest" description="Disordered" evidence="1">
    <location>
        <begin position="34"/>
        <end position="55"/>
    </location>
</feature>
<organism evidence="2 3">
    <name type="scientific">Discostella pseudostelligera</name>
    <dbReference type="NCBI Taxonomy" id="259834"/>
    <lineage>
        <taxon>Eukaryota</taxon>
        <taxon>Sar</taxon>
        <taxon>Stramenopiles</taxon>
        <taxon>Ochrophyta</taxon>
        <taxon>Bacillariophyta</taxon>
        <taxon>Coscinodiscophyceae</taxon>
        <taxon>Thalassiosirophycidae</taxon>
        <taxon>Stephanodiscales</taxon>
        <taxon>Stephanodiscaceae</taxon>
        <taxon>Discostella</taxon>
    </lineage>
</organism>
<evidence type="ECO:0000313" key="2">
    <source>
        <dbReference type="EMBL" id="KAL3768816.1"/>
    </source>
</evidence>
<comment type="caution">
    <text evidence="2">The sequence shown here is derived from an EMBL/GenBank/DDBJ whole genome shotgun (WGS) entry which is preliminary data.</text>
</comment>
<reference evidence="2 3" key="1">
    <citation type="submission" date="2024-10" db="EMBL/GenBank/DDBJ databases">
        <title>Updated reference genomes for cyclostephanoid diatoms.</title>
        <authorList>
            <person name="Roberts W.R."/>
            <person name="Alverson A.J."/>
        </authorList>
    </citation>
    <scope>NUCLEOTIDE SEQUENCE [LARGE SCALE GENOMIC DNA]</scope>
    <source>
        <strain evidence="2 3">AJA232-27</strain>
    </source>
</reference>